<dbReference type="EC" id="2.7.8.-" evidence="2"/>
<dbReference type="Pfam" id="PF13091">
    <property type="entry name" value="PLDc_2"/>
    <property type="match status" value="2"/>
</dbReference>
<dbReference type="OrthoDB" id="9762009at2"/>
<dbReference type="InterPro" id="IPR001736">
    <property type="entry name" value="PLipase_D/transphosphatidylase"/>
</dbReference>
<accession>A0A5C6E516</accession>
<dbReference type="AlphaFoldDB" id="A0A5C6E516"/>
<dbReference type="RefSeq" id="WP_146462260.1">
    <property type="nucleotide sequence ID" value="NZ_SJPW01000009.1"/>
</dbReference>
<dbReference type="PROSITE" id="PS50035">
    <property type="entry name" value="PLD"/>
    <property type="match status" value="1"/>
</dbReference>
<dbReference type="PANTHER" id="PTHR21248:SF22">
    <property type="entry name" value="PHOSPHOLIPASE D"/>
    <property type="match status" value="1"/>
</dbReference>
<dbReference type="Proteomes" id="UP000318288">
    <property type="component" value="Unassembled WGS sequence"/>
</dbReference>
<organism evidence="2 3">
    <name type="scientific">Rubripirellula tenax</name>
    <dbReference type="NCBI Taxonomy" id="2528015"/>
    <lineage>
        <taxon>Bacteria</taxon>
        <taxon>Pseudomonadati</taxon>
        <taxon>Planctomycetota</taxon>
        <taxon>Planctomycetia</taxon>
        <taxon>Pirellulales</taxon>
        <taxon>Pirellulaceae</taxon>
        <taxon>Rubripirellula</taxon>
    </lineage>
</organism>
<sequence>MLKPARSVGAIIEASSATDFTALWDRDAEWNRRIEMIAASRSFLHLSTLYVEWDEIGREALSELLKAQQRGVATILLIDRFGQRLGGYLMTRTDRARLREKLNELRKAGGQVVMYSPKHVIDRYVGCGHHIKIQLSDEGEAIFGSSNLSRSSFKEWNEFSVALRGPIVDVLARNFNALLGSSIPAPPLLPSKQSLPSQNIPMDYWSYNPTEDPGRWGAFHRRQTNPLTAMFADKIRHAQHTIRLTSFYYKPARVIVEALKEATSRGVTVDIFHSNASSLNTPLPWLAAATGYASLVRQGANIYENQHGEHSKIILIDDEWTAFGSYNFEDAADSRWAEAMLTTEDPAILAVVRAIFQGLASDPDNDLVTAEGVNQWPLLQRVSTNLIRPIKGWF</sequence>
<dbReference type="GO" id="GO:0030572">
    <property type="term" value="F:phosphatidyltransferase activity"/>
    <property type="evidence" value="ECO:0007669"/>
    <property type="project" value="UniProtKB-ARBA"/>
</dbReference>
<keyword evidence="2" id="KW-0808">Transferase</keyword>
<feature type="domain" description="PLD phosphodiesterase" evidence="1">
    <location>
        <begin position="305"/>
        <end position="332"/>
    </location>
</feature>
<comment type="caution">
    <text evidence="2">The sequence shown here is derived from an EMBL/GenBank/DDBJ whole genome shotgun (WGS) entry which is preliminary data.</text>
</comment>
<name>A0A5C6E516_9BACT</name>
<dbReference type="InterPro" id="IPR025202">
    <property type="entry name" value="PLD-like_dom"/>
</dbReference>
<evidence type="ECO:0000313" key="3">
    <source>
        <dbReference type="Proteomes" id="UP000318288"/>
    </source>
</evidence>
<dbReference type="EMBL" id="SJPW01000009">
    <property type="protein sequence ID" value="TWU44773.1"/>
    <property type="molecule type" value="Genomic_DNA"/>
</dbReference>
<gene>
    <name evidence="2" type="primary">cls</name>
    <name evidence="2" type="ORF">Poly51_58390</name>
</gene>
<dbReference type="PANTHER" id="PTHR21248">
    <property type="entry name" value="CARDIOLIPIN SYNTHASE"/>
    <property type="match status" value="1"/>
</dbReference>
<dbReference type="GO" id="GO:0032049">
    <property type="term" value="P:cardiolipin biosynthetic process"/>
    <property type="evidence" value="ECO:0007669"/>
    <property type="project" value="UniProtKB-ARBA"/>
</dbReference>
<dbReference type="Gene3D" id="3.30.870.10">
    <property type="entry name" value="Endonuclease Chain A"/>
    <property type="match status" value="2"/>
</dbReference>
<dbReference type="SUPFAM" id="SSF56024">
    <property type="entry name" value="Phospholipase D/nuclease"/>
    <property type="match status" value="2"/>
</dbReference>
<proteinExistence type="predicted"/>
<keyword evidence="3" id="KW-1185">Reference proteome</keyword>
<reference evidence="2 3" key="1">
    <citation type="submission" date="2019-02" db="EMBL/GenBank/DDBJ databases">
        <title>Deep-cultivation of Planctomycetes and their phenomic and genomic characterization uncovers novel biology.</title>
        <authorList>
            <person name="Wiegand S."/>
            <person name="Jogler M."/>
            <person name="Boedeker C."/>
            <person name="Pinto D."/>
            <person name="Vollmers J."/>
            <person name="Rivas-Marin E."/>
            <person name="Kohn T."/>
            <person name="Peeters S.H."/>
            <person name="Heuer A."/>
            <person name="Rast P."/>
            <person name="Oberbeckmann S."/>
            <person name="Bunk B."/>
            <person name="Jeske O."/>
            <person name="Meyerdierks A."/>
            <person name="Storesund J.E."/>
            <person name="Kallscheuer N."/>
            <person name="Luecker S."/>
            <person name="Lage O.M."/>
            <person name="Pohl T."/>
            <person name="Merkel B.J."/>
            <person name="Hornburger P."/>
            <person name="Mueller R.-W."/>
            <person name="Bruemmer F."/>
            <person name="Labrenz M."/>
            <person name="Spormann A.M."/>
            <person name="Op Den Camp H."/>
            <person name="Overmann J."/>
            <person name="Amann R."/>
            <person name="Jetten M.S.M."/>
            <person name="Mascher T."/>
            <person name="Medema M.H."/>
            <person name="Devos D.P."/>
            <person name="Kaster A.-K."/>
            <person name="Ovreas L."/>
            <person name="Rohde M."/>
            <person name="Galperin M.Y."/>
            <person name="Jogler C."/>
        </authorList>
    </citation>
    <scope>NUCLEOTIDE SEQUENCE [LARGE SCALE GENOMIC DNA]</scope>
    <source>
        <strain evidence="2 3">Poly51</strain>
    </source>
</reference>
<evidence type="ECO:0000313" key="2">
    <source>
        <dbReference type="EMBL" id="TWU44773.1"/>
    </source>
</evidence>
<evidence type="ECO:0000259" key="1">
    <source>
        <dbReference type="PROSITE" id="PS50035"/>
    </source>
</evidence>
<protein>
    <submittedName>
        <fullName evidence="2">Cardiolipin synthase</fullName>
        <ecNumber evidence="2">2.7.8.-</ecNumber>
    </submittedName>
</protein>